<reference evidence="1 2" key="1">
    <citation type="journal article" date="2021" name="Appl. Environ. Microbiol.">
        <title>Genetic linkage and physical mapping for an oyster mushroom Pleurotus cornucopiae and QTL analysis for the trait cap color.</title>
        <authorList>
            <person name="Zhang Y."/>
            <person name="Gao W."/>
            <person name="Sonnenberg A."/>
            <person name="Chen Q."/>
            <person name="Zhang J."/>
            <person name="Huang C."/>
        </authorList>
    </citation>
    <scope>NUCLEOTIDE SEQUENCE [LARGE SCALE GENOMIC DNA]</scope>
    <source>
        <strain evidence="1">CCMSSC00406</strain>
    </source>
</reference>
<name>A0ACB7J7U2_PLECO</name>
<evidence type="ECO:0000313" key="1">
    <source>
        <dbReference type="EMBL" id="KAG9225448.1"/>
    </source>
</evidence>
<evidence type="ECO:0000313" key="2">
    <source>
        <dbReference type="Proteomes" id="UP000824881"/>
    </source>
</evidence>
<keyword evidence="2" id="KW-1185">Reference proteome</keyword>
<comment type="caution">
    <text evidence="1">The sequence shown here is derived from an EMBL/GenBank/DDBJ whole genome shotgun (WGS) entry which is preliminary data.</text>
</comment>
<protein>
    <submittedName>
        <fullName evidence="1">Uncharacterized protein</fullName>
    </submittedName>
</protein>
<accession>A0ACB7J7U2</accession>
<gene>
    <name evidence="1" type="ORF">CCMSSC00406_0002951</name>
</gene>
<dbReference type="Proteomes" id="UP000824881">
    <property type="component" value="Unassembled WGS sequence"/>
</dbReference>
<sequence>MTLPVSVCADTIAQDVAEYLRDSVRLIKEGRIVKALSPLRTFELALNIVYIAIQAVIIMLFKPPSSKCRKALAKPYGRIAVIGAGLTGVSSAAHCVAHNFEVVIYEENSRDKLGGIWAHVNSTSGLQLNSMLYRFHPAVLWRKAFPQQKDIVGEITRVWKEYGLESRTKFNMEVKSVRRVPDDEKTSSQPEWIINDGEDGVFNAVIVTVGTCGKPKWVKIEGMPGDVGKDTEKDANEEHEDECAAGPFSYATAVKNEYEAPHQDDGKSEEDEECAAGPFSYAAAVKHEHPSEGPTGQRDEENDSDKTNGSGCTNGPKHIKHTNQRKETFAQTIIHSSQLDTIPGWKLEGKNVVVIGSGASGVEAVETVLERIEGGKGGNVWMVARSDKWIIPRNIVVDTVLACQPFGRQMPLSFLWEFFLTHWHYTGVKDLVPANKGIFEGTPVVNDEFLEHVRTGRCVYVRGDPVRCTKNAVVVNERKRGTKPGDRGREIHLDADIIVLATGFEKPDISFLDDGLFPDGYERPDLYLQNFSTEDWSILMTNSAYQSAIGTVGHLKLIDTRILLVLLMDEGARPTPKDMKLWVDVVRFIKRGASGGAFGFFTYAELIWLVFGLETATTAVVGTIAWMTFGKGFGDLASLNHLPSGWALFPFISGIITAIVQNFLSWRIYKLTNSIWLPAVIFVLSMVGCAFSFLFGIRVIKLGLHYSSPQAVGEYLDVGPALNVQYFIYAHIPHKVWISCAAVCDVLGTGAIVTILAKSYSKSLFRSTRTMVSNLLKFTVETGLVTTVWAIIHVSLWATMPQTSFHYIFYFSLPRLYSNWLFATLNSRLYLASSGQADSRAQSSLWSDLPAPRTQDGHTTIHRFGAQVHVTTTTEIVMEDLDLSHIAPNKYNHTILDSSSV</sequence>
<dbReference type="EMBL" id="WQMT02000002">
    <property type="protein sequence ID" value="KAG9225448.1"/>
    <property type="molecule type" value="Genomic_DNA"/>
</dbReference>
<proteinExistence type="predicted"/>
<organism evidence="1 2">
    <name type="scientific">Pleurotus cornucopiae</name>
    <name type="common">Cornucopia mushroom</name>
    <dbReference type="NCBI Taxonomy" id="5321"/>
    <lineage>
        <taxon>Eukaryota</taxon>
        <taxon>Fungi</taxon>
        <taxon>Dikarya</taxon>
        <taxon>Basidiomycota</taxon>
        <taxon>Agaricomycotina</taxon>
        <taxon>Agaricomycetes</taxon>
        <taxon>Agaricomycetidae</taxon>
        <taxon>Agaricales</taxon>
        <taxon>Pleurotineae</taxon>
        <taxon>Pleurotaceae</taxon>
        <taxon>Pleurotus</taxon>
    </lineage>
</organism>